<proteinExistence type="predicted"/>
<protein>
    <submittedName>
        <fullName evidence="1">Uncharacterized protein</fullName>
    </submittedName>
</protein>
<keyword evidence="2" id="KW-1185">Reference proteome</keyword>
<gene>
    <name evidence="1" type="ordered locus">Caka_2977</name>
</gene>
<dbReference type="RefSeq" id="WP_013044706.1">
    <property type="nucleotide sequence ID" value="NC_014008.1"/>
</dbReference>
<dbReference type="Proteomes" id="UP000000925">
    <property type="component" value="Chromosome"/>
</dbReference>
<dbReference type="AlphaFoldDB" id="D5ERE6"/>
<dbReference type="OrthoDB" id="193733at2"/>
<evidence type="ECO:0000313" key="2">
    <source>
        <dbReference type="Proteomes" id="UP000000925"/>
    </source>
</evidence>
<dbReference type="KEGG" id="caa:Caka_2977"/>
<dbReference type="eggNOG" id="COG4249">
    <property type="taxonomic scope" value="Bacteria"/>
</dbReference>
<organism evidence="1 2">
    <name type="scientific">Coraliomargarita akajimensis (strain DSM 45221 / IAM 15411 / JCM 23193 / KCTC 12865 / 04OKA010-24)</name>
    <dbReference type="NCBI Taxonomy" id="583355"/>
    <lineage>
        <taxon>Bacteria</taxon>
        <taxon>Pseudomonadati</taxon>
        <taxon>Verrucomicrobiota</taxon>
        <taxon>Opitutia</taxon>
        <taxon>Puniceicoccales</taxon>
        <taxon>Coraliomargaritaceae</taxon>
        <taxon>Coraliomargarita</taxon>
    </lineage>
</organism>
<evidence type="ECO:0000313" key="1">
    <source>
        <dbReference type="EMBL" id="ADE55990.1"/>
    </source>
</evidence>
<dbReference type="EMBL" id="CP001998">
    <property type="protein sequence ID" value="ADE55990.1"/>
    <property type="molecule type" value="Genomic_DNA"/>
</dbReference>
<reference evidence="1 2" key="1">
    <citation type="journal article" date="2010" name="Stand. Genomic Sci.">
        <title>Complete genome sequence of Coraliomargarita akajimensis type strain (04OKA010-24).</title>
        <authorList>
            <person name="Mavromatis K."/>
            <person name="Abt B."/>
            <person name="Brambilla E."/>
            <person name="Lapidus A."/>
            <person name="Copeland A."/>
            <person name="Deshpande S."/>
            <person name="Nolan M."/>
            <person name="Lucas S."/>
            <person name="Tice H."/>
            <person name="Cheng J.F."/>
            <person name="Han C."/>
            <person name="Detter J.C."/>
            <person name="Woyke T."/>
            <person name="Goodwin L."/>
            <person name="Pitluck S."/>
            <person name="Held B."/>
            <person name="Brettin T."/>
            <person name="Tapia R."/>
            <person name="Ivanova N."/>
            <person name="Mikhailova N."/>
            <person name="Pati A."/>
            <person name="Liolios K."/>
            <person name="Chen A."/>
            <person name="Palaniappan K."/>
            <person name="Land M."/>
            <person name="Hauser L."/>
            <person name="Chang Y.J."/>
            <person name="Jeffries C.D."/>
            <person name="Rohde M."/>
            <person name="Goker M."/>
            <person name="Bristow J."/>
            <person name="Eisen J.A."/>
            <person name="Markowitz V."/>
            <person name="Hugenholtz P."/>
            <person name="Klenk H.P."/>
            <person name="Kyrpides N.C."/>
        </authorList>
    </citation>
    <scope>NUCLEOTIDE SEQUENCE [LARGE SCALE GENOMIC DNA]</scope>
    <source>
        <strain evidence="2">DSM 45221 / IAM 15411 / JCM 23193 / KCTC 12865</strain>
    </source>
</reference>
<dbReference type="STRING" id="583355.Caka_2977"/>
<accession>D5ERE6</accession>
<name>D5ERE6_CORAD</name>
<dbReference type="HOGENOM" id="CLU_1233320_0_0_0"/>
<sequence>MIDSTTTVILRGQSGGRIRSLQGFAKHHHEPDSISSATQSFVRKVGHETVQDAAERLHSDLRKLFGYKRRHFEYSCEHGSAVIKTPDFELEIHVDQDEANPKHYQLTTEITRLLSDEIAQDNRFHHCFTHHCDHLWVHFAQAIDLESKIDAIEDIDELADCLDYTPDASELQLKLPQLDLQIEITASSMHFQLLTLPNLGRLLEHSQKAFDVLTEAGFGLSLQG</sequence>